<evidence type="ECO:0000313" key="12">
    <source>
        <dbReference type="Proteomes" id="UP000224006"/>
    </source>
</evidence>
<evidence type="ECO:0000256" key="1">
    <source>
        <dbReference type="ARBA" id="ARBA00012513"/>
    </source>
</evidence>
<feature type="compositionally biased region" description="Polar residues" evidence="9">
    <location>
        <begin position="388"/>
        <end position="406"/>
    </location>
</feature>
<reference evidence="11 12" key="1">
    <citation type="submission" date="2017-09" db="EMBL/GenBank/DDBJ databases">
        <title>Genome sequencing of Besnoitia besnoiti strain Bb-Ger1.</title>
        <authorList>
            <person name="Schares G."/>
            <person name="Venepally P."/>
            <person name="Lorenzi H.A."/>
        </authorList>
    </citation>
    <scope>NUCLEOTIDE SEQUENCE [LARGE SCALE GENOMIC DNA]</scope>
    <source>
        <strain evidence="11 12">Bb-Ger1</strain>
    </source>
</reference>
<dbReference type="InterPro" id="IPR000719">
    <property type="entry name" value="Prot_kinase_dom"/>
</dbReference>
<dbReference type="EMBL" id="NWUJ01000002">
    <property type="protein sequence ID" value="PFH37223.1"/>
    <property type="molecule type" value="Genomic_DNA"/>
</dbReference>
<feature type="compositionally biased region" description="Basic and acidic residues" evidence="9">
    <location>
        <begin position="457"/>
        <end position="474"/>
    </location>
</feature>
<evidence type="ECO:0000256" key="7">
    <source>
        <dbReference type="ARBA" id="ARBA00047899"/>
    </source>
</evidence>
<feature type="compositionally biased region" description="Basic and acidic residues" evidence="9">
    <location>
        <begin position="358"/>
        <end position="379"/>
    </location>
</feature>
<protein>
    <recommendedName>
        <fullName evidence="1">non-specific serine/threonine protein kinase</fullName>
        <ecNumber evidence="1">2.7.11.1</ecNumber>
    </recommendedName>
</protein>
<sequence length="789" mass="83566">MQTFKQFCSNWIPPAFHFGQRQYVIGNRTLREEKPISEGGYAFVSIVRDVATGELFALKRILCQDRERYQLAREEAKLLDSLPPHRNVVGYYGSAIESIPATSSTAAAREVLLLLELCDGGHVLDLLERHQGQLKEAWILHILKDITSGIAHLHAQSVPISHRDLKIENVLCCPRPAGASTGAAGGGSGDFDGEGQTPLDFVFKLCDFGSSHTRQLDTATCSREELLKAEDEIARNTTLMYRPPEMVDVYRRLPIGPQVDMWMLGCILYTLCFFRHPFQEESSLAIANANYSIPSNDYSPELISLLQQLLSVNPSDRPTSEELLALLESEEGFRERMRARGGDAEPNGQKKDKRTKAGKKEAKKEAKSDRGKKLEEKPSKDKRRHGNAESSPWDFQSADLSPSSPSLFYSAFQGAGAWTAEAAWAPGGTRGDSQFGGECGRTGETLPPWRAFADAPRGPRDGGAKAEAFDRSEGSTKAPPEAEDPFFRSCGTSHFFQDETSPAHDAAQADFFAASWESRGKEADGAPPSTAAFAVSAAAFAAPDPPAACALPPRRGAADPALNAFACFAQAPASENAAADAPATSSLAQRASDRGRGGGETSNAREARAGAAEGLTAVASAAEDDTREAQGFASWTATFDDACASASASPPAATASSPSPGLCRSPGGSFFRCVDAPTTSSQASAASVTQSASLPTASRRAAPPLAASSSFGASSRGASGTGARSSFAPLAGAFSHSFPQQPSSAGSVSHTPSRTGDARAFSVPFNLFGDFRATSAAAAEATQTRSERA</sequence>
<evidence type="ECO:0000256" key="2">
    <source>
        <dbReference type="ARBA" id="ARBA00022527"/>
    </source>
</evidence>
<dbReference type="STRING" id="94643.A0A2A9MN11"/>
<keyword evidence="5 11" id="KW-0418">Kinase</keyword>
<dbReference type="InterPro" id="IPR011009">
    <property type="entry name" value="Kinase-like_dom_sf"/>
</dbReference>
<organism evidence="11 12">
    <name type="scientific">Besnoitia besnoiti</name>
    <name type="common">Apicomplexan protozoan</name>
    <dbReference type="NCBI Taxonomy" id="94643"/>
    <lineage>
        <taxon>Eukaryota</taxon>
        <taxon>Sar</taxon>
        <taxon>Alveolata</taxon>
        <taxon>Apicomplexa</taxon>
        <taxon>Conoidasida</taxon>
        <taxon>Coccidia</taxon>
        <taxon>Eucoccidiorida</taxon>
        <taxon>Eimeriorina</taxon>
        <taxon>Sarcocystidae</taxon>
        <taxon>Besnoitia</taxon>
    </lineage>
</organism>
<feature type="compositionally biased region" description="Low complexity" evidence="9">
    <location>
        <begin position="579"/>
        <end position="588"/>
    </location>
</feature>
<proteinExistence type="predicted"/>
<evidence type="ECO:0000259" key="10">
    <source>
        <dbReference type="PROSITE" id="PS50011"/>
    </source>
</evidence>
<evidence type="ECO:0000313" key="11">
    <source>
        <dbReference type="EMBL" id="PFH37223.1"/>
    </source>
</evidence>
<comment type="caution">
    <text evidence="11">The sequence shown here is derived from an EMBL/GenBank/DDBJ whole genome shotgun (WGS) entry which is preliminary data.</text>
</comment>
<keyword evidence="6" id="KW-0067">ATP-binding</keyword>
<dbReference type="GO" id="GO:0004674">
    <property type="term" value="F:protein serine/threonine kinase activity"/>
    <property type="evidence" value="ECO:0007669"/>
    <property type="project" value="UniProtKB-KW"/>
</dbReference>
<evidence type="ECO:0000256" key="8">
    <source>
        <dbReference type="ARBA" id="ARBA00048679"/>
    </source>
</evidence>
<comment type="catalytic activity">
    <reaction evidence="8">
        <text>L-seryl-[protein] + ATP = O-phospho-L-seryl-[protein] + ADP + H(+)</text>
        <dbReference type="Rhea" id="RHEA:17989"/>
        <dbReference type="Rhea" id="RHEA-COMP:9863"/>
        <dbReference type="Rhea" id="RHEA-COMP:11604"/>
        <dbReference type="ChEBI" id="CHEBI:15378"/>
        <dbReference type="ChEBI" id="CHEBI:29999"/>
        <dbReference type="ChEBI" id="CHEBI:30616"/>
        <dbReference type="ChEBI" id="CHEBI:83421"/>
        <dbReference type="ChEBI" id="CHEBI:456216"/>
        <dbReference type="EC" id="2.7.11.1"/>
    </reaction>
</comment>
<keyword evidence="4" id="KW-0547">Nucleotide-binding</keyword>
<feature type="region of interest" description="Disordered" evidence="9">
    <location>
        <begin position="336"/>
        <end position="406"/>
    </location>
</feature>
<keyword evidence="3" id="KW-0808">Transferase</keyword>
<feature type="region of interest" description="Disordered" evidence="9">
    <location>
        <begin position="579"/>
        <end position="611"/>
    </location>
</feature>
<evidence type="ECO:0000256" key="4">
    <source>
        <dbReference type="ARBA" id="ARBA00022741"/>
    </source>
</evidence>
<feature type="region of interest" description="Disordered" evidence="9">
    <location>
        <begin position="681"/>
        <end position="718"/>
    </location>
</feature>
<evidence type="ECO:0000256" key="5">
    <source>
        <dbReference type="ARBA" id="ARBA00022777"/>
    </source>
</evidence>
<comment type="catalytic activity">
    <reaction evidence="7">
        <text>L-threonyl-[protein] + ATP = O-phospho-L-threonyl-[protein] + ADP + H(+)</text>
        <dbReference type="Rhea" id="RHEA:46608"/>
        <dbReference type="Rhea" id="RHEA-COMP:11060"/>
        <dbReference type="Rhea" id="RHEA-COMP:11605"/>
        <dbReference type="ChEBI" id="CHEBI:15378"/>
        <dbReference type="ChEBI" id="CHEBI:30013"/>
        <dbReference type="ChEBI" id="CHEBI:30616"/>
        <dbReference type="ChEBI" id="CHEBI:61977"/>
        <dbReference type="ChEBI" id="CHEBI:456216"/>
        <dbReference type="EC" id="2.7.11.1"/>
    </reaction>
</comment>
<evidence type="ECO:0000256" key="6">
    <source>
        <dbReference type="ARBA" id="ARBA00022840"/>
    </source>
</evidence>
<feature type="compositionally biased region" description="Basic and acidic residues" evidence="9">
    <location>
        <begin position="591"/>
        <end position="608"/>
    </location>
</feature>
<evidence type="ECO:0000256" key="9">
    <source>
        <dbReference type="SAM" id="MobiDB-lite"/>
    </source>
</evidence>
<dbReference type="Proteomes" id="UP000224006">
    <property type="component" value="Chromosome II"/>
</dbReference>
<dbReference type="OrthoDB" id="248923at2759"/>
<dbReference type="PROSITE" id="PS00108">
    <property type="entry name" value="PROTEIN_KINASE_ST"/>
    <property type="match status" value="1"/>
</dbReference>
<dbReference type="AlphaFoldDB" id="A0A2A9MN11"/>
<dbReference type="KEGG" id="bbes:BESB_036810"/>
<feature type="region of interest" description="Disordered" evidence="9">
    <location>
        <begin position="423"/>
        <end position="508"/>
    </location>
</feature>
<dbReference type="VEuPathDB" id="ToxoDB:BESB_036810"/>
<dbReference type="SMART" id="SM00220">
    <property type="entry name" value="S_TKc"/>
    <property type="match status" value="1"/>
</dbReference>
<gene>
    <name evidence="11" type="ORF">BESB_036810</name>
</gene>
<dbReference type="InterPro" id="IPR008271">
    <property type="entry name" value="Ser/Thr_kinase_AS"/>
</dbReference>
<feature type="compositionally biased region" description="Polar residues" evidence="9">
    <location>
        <begin position="490"/>
        <end position="500"/>
    </location>
</feature>
<dbReference type="Pfam" id="PF00069">
    <property type="entry name" value="Pkinase"/>
    <property type="match status" value="1"/>
</dbReference>
<dbReference type="GO" id="GO:0005524">
    <property type="term" value="F:ATP binding"/>
    <property type="evidence" value="ECO:0007669"/>
    <property type="project" value="UniProtKB-KW"/>
</dbReference>
<dbReference type="Gene3D" id="1.10.510.10">
    <property type="entry name" value="Transferase(Phosphotransferase) domain 1"/>
    <property type="match status" value="1"/>
</dbReference>
<feature type="domain" description="Protein kinase" evidence="10">
    <location>
        <begin position="30"/>
        <end position="333"/>
    </location>
</feature>
<dbReference type="RefSeq" id="XP_029221232.1">
    <property type="nucleotide sequence ID" value="XM_029362267.1"/>
</dbReference>
<dbReference type="PANTHER" id="PTHR22967:SF57">
    <property type="entry name" value="AUXILIN, ISOFORM A-RELATED"/>
    <property type="match status" value="1"/>
</dbReference>
<dbReference type="SUPFAM" id="SSF56112">
    <property type="entry name" value="Protein kinase-like (PK-like)"/>
    <property type="match status" value="1"/>
</dbReference>
<evidence type="ECO:0000256" key="3">
    <source>
        <dbReference type="ARBA" id="ARBA00022679"/>
    </source>
</evidence>
<dbReference type="PANTHER" id="PTHR22967">
    <property type="entry name" value="SERINE/THREONINE PROTEIN KINASE"/>
    <property type="match status" value="1"/>
</dbReference>
<dbReference type="GO" id="GO:0005737">
    <property type="term" value="C:cytoplasm"/>
    <property type="evidence" value="ECO:0007669"/>
    <property type="project" value="TreeGrafter"/>
</dbReference>
<dbReference type="GeneID" id="40308662"/>
<dbReference type="PROSITE" id="PS50011">
    <property type="entry name" value="PROTEIN_KINASE_DOM"/>
    <property type="match status" value="1"/>
</dbReference>
<dbReference type="EC" id="2.7.11.1" evidence="1"/>
<accession>A0A2A9MN11</accession>
<keyword evidence="12" id="KW-1185">Reference proteome</keyword>
<keyword evidence="2" id="KW-0723">Serine/threonine-protein kinase</keyword>
<name>A0A2A9MN11_BESBE</name>